<dbReference type="RefSeq" id="WP_101463155.1">
    <property type="nucleotide sequence ID" value="NZ_PJMW01000001.1"/>
</dbReference>
<dbReference type="AlphaFoldDB" id="A0A2N3WXX1"/>
<name>A0A2N3WXX1_9NOCA</name>
<accession>A0A2N3WXX1</accession>
<sequence length="103" mass="11578">MTVTPEAGTQIWRRTDGGWTSQKHQVAGSQYFDDRPGAAQWERDAADARQPGYTRIYDGNPPKDGQPDNGFDIVRSLDIEPAVVIAKSKPTFGEWEELPSWEK</sequence>
<reference evidence="2 3" key="1">
    <citation type="submission" date="2017-12" db="EMBL/GenBank/DDBJ databases">
        <title>Sequencing the genomes of 1000 Actinobacteria strains.</title>
        <authorList>
            <person name="Klenk H.-P."/>
        </authorList>
    </citation>
    <scope>NUCLEOTIDE SEQUENCE [LARGE SCALE GENOMIC DNA]</scope>
    <source>
        <strain evidence="2 3">DSM 44489</strain>
    </source>
</reference>
<feature type="region of interest" description="Disordered" evidence="1">
    <location>
        <begin position="43"/>
        <end position="67"/>
    </location>
</feature>
<keyword evidence="3" id="KW-1185">Reference proteome</keyword>
<dbReference type="EMBL" id="PJMW01000001">
    <property type="protein sequence ID" value="PKV98741.1"/>
    <property type="molecule type" value="Genomic_DNA"/>
</dbReference>
<evidence type="ECO:0000256" key="1">
    <source>
        <dbReference type="SAM" id="MobiDB-lite"/>
    </source>
</evidence>
<gene>
    <name evidence="2" type="ORF">ATK86_0766</name>
</gene>
<dbReference type="Proteomes" id="UP000233766">
    <property type="component" value="Unassembled WGS sequence"/>
</dbReference>
<evidence type="ECO:0000313" key="3">
    <source>
        <dbReference type="Proteomes" id="UP000233766"/>
    </source>
</evidence>
<dbReference type="OrthoDB" id="4484227at2"/>
<proteinExistence type="predicted"/>
<evidence type="ECO:0000313" key="2">
    <source>
        <dbReference type="EMBL" id="PKV98741.1"/>
    </source>
</evidence>
<protein>
    <submittedName>
        <fullName evidence="2">Uncharacterized protein</fullName>
    </submittedName>
</protein>
<organism evidence="2 3">
    <name type="scientific">Nocardia fluminea</name>
    <dbReference type="NCBI Taxonomy" id="134984"/>
    <lineage>
        <taxon>Bacteria</taxon>
        <taxon>Bacillati</taxon>
        <taxon>Actinomycetota</taxon>
        <taxon>Actinomycetes</taxon>
        <taxon>Mycobacteriales</taxon>
        <taxon>Nocardiaceae</taxon>
        <taxon>Nocardia</taxon>
    </lineage>
</organism>
<comment type="caution">
    <text evidence="2">The sequence shown here is derived from an EMBL/GenBank/DDBJ whole genome shotgun (WGS) entry which is preliminary data.</text>
</comment>